<dbReference type="AlphaFoldDB" id="A0A8B7XKB5"/>
<evidence type="ECO:0000313" key="24">
    <source>
        <dbReference type="Proteomes" id="UP000694845"/>
    </source>
</evidence>
<keyword evidence="14 20" id="KW-0012">Acyltransferase</keyword>
<evidence type="ECO:0000256" key="15">
    <source>
        <dbReference type="ARBA" id="ARBA00031691"/>
    </source>
</evidence>
<dbReference type="EC" id="2.3.1.37" evidence="6 20"/>
<comment type="pathway">
    <text evidence="4 20">Porphyrin-containing compound metabolism; protoporphyrin-IX biosynthesis; 5-aminolevulinate from glycine: step 1/1.</text>
</comment>
<dbReference type="InterPro" id="IPR015118">
    <property type="entry name" value="5aminolev_synth_preseq"/>
</dbReference>
<dbReference type="OMA" id="SCMVAND"/>
<dbReference type="Gene3D" id="3.90.1150.10">
    <property type="entry name" value="Aspartate Aminotransferase, domain 1"/>
    <property type="match status" value="1"/>
</dbReference>
<evidence type="ECO:0000256" key="6">
    <source>
        <dbReference type="ARBA" id="ARBA00013257"/>
    </source>
</evidence>
<dbReference type="GeneID" id="110974149"/>
<dbReference type="Proteomes" id="UP000694845">
    <property type="component" value="Unplaced"/>
</dbReference>
<evidence type="ECO:0000256" key="7">
    <source>
        <dbReference type="ARBA" id="ARBA00022679"/>
    </source>
</evidence>
<reference evidence="25" key="1">
    <citation type="submission" date="2025-08" db="UniProtKB">
        <authorList>
            <consortium name="RefSeq"/>
        </authorList>
    </citation>
    <scope>IDENTIFICATION</scope>
</reference>
<evidence type="ECO:0000256" key="18">
    <source>
        <dbReference type="ARBA" id="ARBA00049013"/>
    </source>
</evidence>
<keyword evidence="12 20" id="KW-0350">Heme biosynthesis</keyword>
<feature type="domain" description="5-aminolevulinate synthase presequence" evidence="23">
    <location>
        <begin position="6"/>
        <end position="86"/>
    </location>
</feature>
<dbReference type="FunFam" id="3.40.640.10:FF:000006">
    <property type="entry name" value="5-aminolevulinate synthase, mitochondrial"/>
    <property type="match status" value="1"/>
</dbReference>
<dbReference type="GO" id="GO:0030170">
    <property type="term" value="F:pyridoxal phosphate binding"/>
    <property type="evidence" value="ECO:0007669"/>
    <property type="project" value="UniProtKB-UniRule"/>
</dbReference>
<evidence type="ECO:0000259" key="23">
    <source>
        <dbReference type="Pfam" id="PF09029"/>
    </source>
</evidence>
<evidence type="ECO:0000256" key="11">
    <source>
        <dbReference type="ARBA" id="ARBA00023128"/>
    </source>
</evidence>
<comment type="catalytic activity">
    <reaction evidence="18">
        <text>succinyl-CoA + glycine + H(+) = 5-aminolevulinate + CO2 + CoA</text>
        <dbReference type="Rhea" id="RHEA:12921"/>
        <dbReference type="ChEBI" id="CHEBI:15378"/>
        <dbReference type="ChEBI" id="CHEBI:16526"/>
        <dbReference type="ChEBI" id="CHEBI:57287"/>
        <dbReference type="ChEBI" id="CHEBI:57292"/>
        <dbReference type="ChEBI" id="CHEBI:57305"/>
        <dbReference type="ChEBI" id="CHEBI:356416"/>
        <dbReference type="EC" id="2.3.1.37"/>
    </reaction>
    <physiologicalReaction direction="left-to-right" evidence="18">
        <dbReference type="Rhea" id="RHEA:12922"/>
    </physiologicalReaction>
</comment>
<evidence type="ECO:0000259" key="22">
    <source>
        <dbReference type="Pfam" id="PF00155"/>
    </source>
</evidence>
<dbReference type="GO" id="GO:0042541">
    <property type="term" value="P:hemoglobin biosynthetic process"/>
    <property type="evidence" value="ECO:0007669"/>
    <property type="project" value="TreeGrafter"/>
</dbReference>
<proteinExistence type="inferred from homology"/>
<evidence type="ECO:0000313" key="25">
    <source>
        <dbReference type="RefSeq" id="XP_022081244.1"/>
    </source>
</evidence>
<evidence type="ECO:0000256" key="20">
    <source>
        <dbReference type="RuleBase" id="RU910713"/>
    </source>
</evidence>
<dbReference type="GO" id="GO:0048821">
    <property type="term" value="P:erythrocyte development"/>
    <property type="evidence" value="ECO:0007669"/>
    <property type="project" value="TreeGrafter"/>
</dbReference>
<comment type="cofactor">
    <cofactor evidence="1 19">
        <name>pyridoxal 5'-phosphate</name>
        <dbReference type="ChEBI" id="CHEBI:597326"/>
    </cofactor>
</comment>
<keyword evidence="7 20" id="KW-0808">Transferase</keyword>
<dbReference type="InterPro" id="IPR004839">
    <property type="entry name" value="Aminotransferase_I/II_large"/>
</dbReference>
<feature type="region of interest" description="Disordered" evidence="21">
    <location>
        <begin position="45"/>
        <end position="78"/>
    </location>
</feature>
<dbReference type="CDD" id="cd06454">
    <property type="entry name" value="KBL_like"/>
    <property type="match status" value="1"/>
</dbReference>
<dbReference type="GO" id="GO:0006782">
    <property type="term" value="P:protoporphyrinogen IX biosynthetic process"/>
    <property type="evidence" value="ECO:0007669"/>
    <property type="project" value="UniProtKB-UniRule"/>
</dbReference>
<evidence type="ECO:0000256" key="8">
    <source>
        <dbReference type="ARBA" id="ARBA00022792"/>
    </source>
</evidence>
<dbReference type="GO" id="GO:0003870">
    <property type="term" value="F:5-aminolevulinate synthase activity"/>
    <property type="evidence" value="ECO:0007669"/>
    <property type="project" value="UniProtKB-EC"/>
</dbReference>
<dbReference type="PANTHER" id="PTHR13693:SF102">
    <property type="entry name" value="2-AMINO-3-KETOBUTYRATE COENZYME A LIGASE, MITOCHONDRIAL"/>
    <property type="match status" value="1"/>
</dbReference>
<evidence type="ECO:0000256" key="3">
    <source>
        <dbReference type="ARBA" id="ARBA00004273"/>
    </source>
</evidence>
<name>A0A8B7XKB5_ACAPL</name>
<organism evidence="24 25">
    <name type="scientific">Acanthaster planci</name>
    <name type="common">Crown-of-thorns starfish</name>
    <dbReference type="NCBI Taxonomy" id="133434"/>
    <lineage>
        <taxon>Eukaryota</taxon>
        <taxon>Metazoa</taxon>
        <taxon>Echinodermata</taxon>
        <taxon>Eleutherozoa</taxon>
        <taxon>Asterozoa</taxon>
        <taxon>Asteroidea</taxon>
        <taxon>Valvatacea</taxon>
        <taxon>Valvatida</taxon>
        <taxon>Acanthasteridae</taxon>
        <taxon>Acanthaster</taxon>
    </lineage>
</organism>
<dbReference type="PROSITE" id="PS00599">
    <property type="entry name" value="AA_TRANSFER_CLASS_2"/>
    <property type="match status" value="1"/>
</dbReference>
<keyword evidence="9 19" id="KW-0663">Pyridoxal phosphate</keyword>
<gene>
    <name evidence="25" type="primary">LOC110974149</name>
</gene>
<accession>A0A8B7XKB5</accession>
<dbReference type="InterPro" id="IPR050087">
    <property type="entry name" value="AON_synthase_class-II"/>
</dbReference>
<dbReference type="PANTHER" id="PTHR13693">
    <property type="entry name" value="CLASS II AMINOTRANSFERASE/8-AMINO-7-OXONONANOATE SYNTHASE"/>
    <property type="match status" value="1"/>
</dbReference>
<dbReference type="Pfam" id="PF09029">
    <property type="entry name" value="Preseq_ALAS"/>
    <property type="match status" value="1"/>
</dbReference>
<keyword evidence="8" id="KW-0999">Mitochondrion inner membrane</keyword>
<evidence type="ECO:0000256" key="9">
    <source>
        <dbReference type="ARBA" id="ARBA00022898"/>
    </source>
</evidence>
<dbReference type="Pfam" id="PF00155">
    <property type="entry name" value="Aminotran_1_2"/>
    <property type="match status" value="1"/>
</dbReference>
<protein>
    <recommendedName>
        <fullName evidence="6 20">5-aminolevulinate synthase</fullName>
        <ecNumber evidence="6 20">2.3.1.37</ecNumber>
    </recommendedName>
    <alternativeName>
        <fullName evidence="15 20">5-aminolevulinic acid synthase</fullName>
    </alternativeName>
    <alternativeName>
        <fullName evidence="16 20">Delta-ALA synthase</fullName>
    </alternativeName>
    <alternativeName>
        <fullName evidence="17 20">Delta-aminolevulinate synthase</fullName>
    </alternativeName>
</protein>
<keyword evidence="11" id="KW-0496">Mitochondrion</keyword>
<dbReference type="GO" id="GO:0005759">
    <property type="term" value="C:mitochondrial matrix"/>
    <property type="evidence" value="ECO:0007669"/>
    <property type="project" value="InterPro"/>
</dbReference>
<keyword evidence="13" id="KW-0472">Membrane</keyword>
<dbReference type="Gene3D" id="3.40.640.10">
    <property type="entry name" value="Type I PLP-dependent aspartate aminotransferase-like (Major domain)"/>
    <property type="match status" value="1"/>
</dbReference>
<evidence type="ECO:0000256" key="10">
    <source>
        <dbReference type="ARBA" id="ARBA00022946"/>
    </source>
</evidence>
<dbReference type="GO" id="GO:0005743">
    <property type="term" value="C:mitochondrial inner membrane"/>
    <property type="evidence" value="ECO:0007669"/>
    <property type="project" value="UniProtKB-SubCell"/>
</dbReference>
<dbReference type="InterPro" id="IPR015424">
    <property type="entry name" value="PyrdxlP-dep_Trfase"/>
</dbReference>
<feature type="domain" description="Aminotransferase class I/classII large" evidence="22">
    <location>
        <begin position="186"/>
        <end position="529"/>
    </location>
</feature>
<dbReference type="InterPro" id="IPR015421">
    <property type="entry name" value="PyrdxlP-dep_Trfase_major"/>
</dbReference>
<evidence type="ECO:0000256" key="13">
    <source>
        <dbReference type="ARBA" id="ARBA00023136"/>
    </source>
</evidence>
<evidence type="ECO:0000256" key="12">
    <source>
        <dbReference type="ARBA" id="ARBA00023133"/>
    </source>
</evidence>
<sequence length="588" mass="64884">MAHLAILKCPFLSRLPQGFAKRAGTSLFTYSEKCPVMNQLLARHASKKQVEEEEKESQPENNSEQEKGTIPSPRNASKCPFLANMEETQKLTRIIDSDLIDSSDKETVVKATPVKPDKAVSKDVADFLKDNGTFDYNKFLHDKVEAKKRDHTYRIFKKVNRIAESFPYAEEYSCPGGGQESLPISVWCSNDYLGMSRHPKVKEAVKEAIEKHGTGAGGTRNISGNSTYHEQLEAAVATLHRKEAGLLFTSCFVANDSTLYTLAKSLPGCAIYSDSGNHASMIQGIRNSGVPRFIFRHNDVAHLEELLQKSDRSKPKIVAFETVHSMTGDVSPLKELCDVAHRYGAITFVDEVHAVGLYGDHGAGVAERDGCLDDIDIISGTLGKAYGMVGGYVTGNSDLIDMVRSYAAGFIFTTALPPMILAGAMASIEVLRSEEGRSLRARHQESVKEMRYKLTQAGLPVIDCPSHIIPIHVGNAEKSTQVANHLLVNYGMYVQAINPPTVGRGEERLRIAPTPFHTSAMMDEFVQALRTAWTECGLVLGPSQPLPQASMECRFCKEMRPFDMLSDLEREFFLNGVVKPMVRVSFGE</sequence>
<evidence type="ECO:0000256" key="16">
    <source>
        <dbReference type="ARBA" id="ARBA00031945"/>
    </source>
</evidence>
<dbReference type="SUPFAM" id="SSF53383">
    <property type="entry name" value="PLP-dependent transferases"/>
    <property type="match status" value="1"/>
</dbReference>
<evidence type="ECO:0000256" key="14">
    <source>
        <dbReference type="ARBA" id="ARBA00023315"/>
    </source>
</evidence>
<evidence type="ECO:0000256" key="1">
    <source>
        <dbReference type="ARBA" id="ARBA00001933"/>
    </source>
</evidence>
<evidence type="ECO:0000256" key="4">
    <source>
        <dbReference type="ARBA" id="ARBA00005029"/>
    </source>
</evidence>
<dbReference type="OrthoDB" id="10263824at2759"/>
<dbReference type="RefSeq" id="XP_022081244.1">
    <property type="nucleotide sequence ID" value="XM_022225552.1"/>
</dbReference>
<keyword evidence="10" id="KW-0809">Transit peptide</keyword>
<evidence type="ECO:0000256" key="17">
    <source>
        <dbReference type="ARBA" id="ARBA00032773"/>
    </source>
</evidence>
<evidence type="ECO:0000256" key="2">
    <source>
        <dbReference type="ARBA" id="ARBA00004170"/>
    </source>
</evidence>
<dbReference type="UniPathway" id="UPA00251">
    <property type="reaction ID" value="UER00375"/>
</dbReference>
<dbReference type="InterPro" id="IPR010961">
    <property type="entry name" value="4pyrrol_synth_NH2levulA_synth"/>
</dbReference>
<keyword evidence="24" id="KW-1185">Reference proteome</keyword>
<dbReference type="NCBIfam" id="TIGR01821">
    <property type="entry name" value="5aminolev_synth"/>
    <property type="match status" value="1"/>
</dbReference>
<dbReference type="KEGG" id="aplc:110974149"/>
<comment type="subcellular location">
    <subcellularLocation>
        <location evidence="2">Membrane</location>
        <topology evidence="2">Peripheral membrane protein</topology>
    </subcellularLocation>
    <subcellularLocation>
        <location evidence="3">Mitochondrion inner membrane</location>
    </subcellularLocation>
</comment>
<comment type="similarity">
    <text evidence="5 19">Belongs to the class-II pyridoxal-phosphate-dependent aminotransferase family.</text>
</comment>
<evidence type="ECO:0000256" key="19">
    <source>
        <dbReference type="RuleBase" id="RU003693"/>
    </source>
</evidence>
<dbReference type="InterPro" id="IPR001917">
    <property type="entry name" value="Aminotrans_II_pyridoxalP_BS"/>
</dbReference>
<dbReference type="InterPro" id="IPR015422">
    <property type="entry name" value="PyrdxlP-dep_Trfase_small"/>
</dbReference>
<evidence type="ECO:0000256" key="21">
    <source>
        <dbReference type="SAM" id="MobiDB-lite"/>
    </source>
</evidence>
<evidence type="ECO:0000256" key="5">
    <source>
        <dbReference type="ARBA" id="ARBA00008392"/>
    </source>
</evidence>